<comment type="caution">
    <text evidence="3">The sequence shown here is derived from an EMBL/GenBank/DDBJ whole genome shotgun (WGS) entry which is preliminary data.</text>
</comment>
<evidence type="ECO:0000313" key="3">
    <source>
        <dbReference type="EMBL" id="MEB3430244.1"/>
    </source>
</evidence>
<dbReference type="EMBL" id="JAYKOT010000003">
    <property type="protein sequence ID" value="MEB3428916.1"/>
    <property type="molecule type" value="Genomic_DNA"/>
</dbReference>
<evidence type="ECO:0000313" key="2">
    <source>
        <dbReference type="EMBL" id="MEB3428916.1"/>
    </source>
</evidence>
<dbReference type="EMBL" id="JAYKOT010000003">
    <property type="protein sequence ID" value="MEB3430244.1"/>
    <property type="molecule type" value="Genomic_DNA"/>
</dbReference>
<keyword evidence="4" id="KW-1185">Reference proteome</keyword>
<protein>
    <submittedName>
        <fullName evidence="3">Phage head closure protein</fullName>
    </submittedName>
</protein>
<dbReference type="NCBIfam" id="TIGR01563">
    <property type="entry name" value="gp16_SPP1"/>
    <property type="match status" value="1"/>
</dbReference>
<dbReference type="AlphaFoldDB" id="A0AAW9N0G6"/>
<sequence length="103" mass="12035">MYSEVIELIKKEYDTDETAELIEIETSREVLAKMMSIGQKEFYQAMEHGLQPEIKFEISDYLDYQNEKELIHGSTRYQVLRTYRKGLRSLEITCYGGVNIGNA</sequence>
<name>A0AAW9N0G6_9FIRM</name>
<proteinExistence type="predicted"/>
<dbReference type="RefSeq" id="WP_324618928.1">
    <property type="nucleotide sequence ID" value="NZ_JAYKOT010000002.1"/>
</dbReference>
<dbReference type="InterPro" id="IPR008767">
    <property type="entry name" value="Phage_SPP1_head-tail_adaptor"/>
</dbReference>
<gene>
    <name evidence="1" type="ORF">VLK81_02320</name>
    <name evidence="2" type="ORF">VLK81_02565</name>
    <name evidence="3" type="ORF">VLK81_09635</name>
</gene>
<dbReference type="EMBL" id="JAYKOT010000002">
    <property type="protein sequence ID" value="MEB3428869.1"/>
    <property type="molecule type" value="Genomic_DNA"/>
</dbReference>
<dbReference type="Proteomes" id="UP001357733">
    <property type="component" value="Unassembled WGS sequence"/>
</dbReference>
<evidence type="ECO:0000313" key="4">
    <source>
        <dbReference type="Proteomes" id="UP001357733"/>
    </source>
</evidence>
<reference evidence="3 4" key="1">
    <citation type="submission" date="2024-01" db="EMBL/GenBank/DDBJ databases">
        <title>Complete genome sequence of Citroniella saccharovorans strain M6.X9, isolated from human fecal sample.</title>
        <authorList>
            <person name="Cheng G."/>
            <person name="Westerholm M."/>
            <person name="Schnurer A."/>
        </authorList>
    </citation>
    <scope>NUCLEOTIDE SEQUENCE [LARGE SCALE GENOMIC DNA]</scope>
    <source>
        <strain evidence="3 4">DSM 29873</strain>
    </source>
</reference>
<evidence type="ECO:0000313" key="1">
    <source>
        <dbReference type="EMBL" id="MEB3428869.1"/>
    </source>
</evidence>
<organism evidence="3 4">
    <name type="scientific">Citroniella saccharovorans</name>
    <dbReference type="NCBI Taxonomy" id="2053367"/>
    <lineage>
        <taxon>Bacteria</taxon>
        <taxon>Bacillati</taxon>
        <taxon>Bacillota</taxon>
        <taxon>Tissierellia</taxon>
        <taxon>Tissierellales</taxon>
        <taxon>Peptoniphilaceae</taxon>
        <taxon>Citroniella</taxon>
    </lineage>
</organism>
<accession>A0AAW9N0G6</accession>